<dbReference type="AlphaFoldDB" id="A0A1U9UPD0"/>
<dbReference type="InterPro" id="IPR008930">
    <property type="entry name" value="Terpenoid_cyclase/PrenylTrfase"/>
</dbReference>
<reference evidence="3" key="1">
    <citation type="submission" date="2017-02" db="EMBL/GenBank/DDBJ databases">
        <title>Complete genome sequence of Cupriavidus necator strain NH9, a 3-chlorobenzoate degrader.</title>
        <authorList>
            <person name="Moriuchi R."/>
            <person name="Dohra H."/>
            <person name="Ogawa N."/>
        </authorList>
    </citation>
    <scope>NUCLEOTIDE SEQUENCE [LARGE SCALE GENOMIC DNA]</scope>
    <source>
        <strain evidence="3">NH9</strain>
    </source>
</reference>
<dbReference type="RefSeq" id="WP_106062046.1">
    <property type="nucleotide sequence ID" value="NZ_CP017757.2"/>
</dbReference>
<protein>
    <submittedName>
        <fullName evidence="2">Uncharacterized protein</fullName>
    </submittedName>
</protein>
<feature type="signal peptide" evidence="1">
    <location>
        <begin position="1"/>
        <end position="22"/>
    </location>
</feature>
<sequence length="446" mass="49112">MKRLTNALIILTFAAASLDAIADTPSQIDTAVANAYGWLDGQYLAGCVQSYKNDFNDQYTIENGVYKLVVPRAPDDRGYTYDQALAVIAYLQDPRPDNNSGTKAREILSRLKASQNAEGSWYTAYTCSTSSTNGAVAEPFTDVGPTAWVGLAALAYKARNPVDTTYDDMIVAIARYVSNIQWKTQWGGDGAVNFASNRLQWVASTEHNIDLYAFLKGIKANSALYARANASLAGDYSIDSTLDNIYGFLTNNVWNQAELHFNGGRNDGKFPTDMLTFGSASMGDDFNNAYYSLVRWAVETVPSPFEYNGVVDFVHSRERANQGTYFNAWYDYFSASSGSNGDLVIVNDKLQDAWYEGTGQMVVALKMAKAFYAGLGWGTEAIQGKIDQTLGNLMARQHEDGGLIYSDRGSSNTYFRMKTASAVAATTWLIFAARGFNCFYPFARTY</sequence>
<dbReference type="EMBL" id="CP017757">
    <property type="protein sequence ID" value="AQV94460.1"/>
    <property type="molecule type" value="Genomic_DNA"/>
</dbReference>
<evidence type="ECO:0000256" key="1">
    <source>
        <dbReference type="SAM" id="SignalP"/>
    </source>
</evidence>
<name>A0A1U9UPD0_CUPNE</name>
<dbReference type="Gene3D" id="1.50.10.20">
    <property type="match status" value="1"/>
</dbReference>
<proteinExistence type="predicted"/>
<dbReference type="OrthoDB" id="5480482at2"/>
<dbReference type="Proteomes" id="UP000189627">
    <property type="component" value="Chromosome 1"/>
</dbReference>
<evidence type="ECO:0000313" key="2">
    <source>
        <dbReference type="EMBL" id="AQV94460.1"/>
    </source>
</evidence>
<gene>
    <name evidence="2" type="ORF">BJN34_11230</name>
</gene>
<accession>A0A1U9UPD0</accession>
<dbReference type="SUPFAM" id="SSF48239">
    <property type="entry name" value="Terpenoid cyclases/Protein prenyltransferases"/>
    <property type="match status" value="1"/>
</dbReference>
<keyword evidence="1" id="KW-0732">Signal</keyword>
<feature type="chain" id="PRO_5010707265" evidence="1">
    <location>
        <begin position="23"/>
        <end position="446"/>
    </location>
</feature>
<organism evidence="2 3">
    <name type="scientific">Cupriavidus necator</name>
    <name type="common">Alcaligenes eutrophus</name>
    <name type="synonym">Ralstonia eutropha</name>
    <dbReference type="NCBI Taxonomy" id="106590"/>
    <lineage>
        <taxon>Bacteria</taxon>
        <taxon>Pseudomonadati</taxon>
        <taxon>Pseudomonadota</taxon>
        <taxon>Betaproteobacteria</taxon>
        <taxon>Burkholderiales</taxon>
        <taxon>Burkholderiaceae</taxon>
        <taxon>Cupriavidus</taxon>
    </lineage>
</organism>
<evidence type="ECO:0000313" key="3">
    <source>
        <dbReference type="Proteomes" id="UP000189627"/>
    </source>
</evidence>
<dbReference type="KEGG" id="cuh:BJN34_11230"/>